<comment type="similarity">
    <text evidence="5">Belongs to the KdsB family.</text>
</comment>
<dbReference type="GO" id="GO:0005829">
    <property type="term" value="C:cytosol"/>
    <property type="evidence" value="ECO:0007669"/>
    <property type="project" value="TreeGrafter"/>
</dbReference>
<keyword evidence="3 5" id="KW-0548">Nucleotidyltransferase</keyword>
<dbReference type="Proteomes" id="UP000034883">
    <property type="component" value="Chromosome"/>
</dbReference>
<dbReference type="PANTHER" id="PTHR42866:SF2">
    <property type="entry name" value="3-DEOXY-MANNO-OCTULOSONATE CYTIDYLYLTRANSFERASE, MITOCHONDRIAL"/>
    <property type="match status" value="1"/>
</dbReference>
<dbReference type="InterPro" id="IPR004528">
    <property type="entry name" value="KdsB"/>
</dbReference>
<dbReference type="EC" id="2.7.7.38" evidence="5"/>
<comment type="subcellular location">
    <subcellularLocation>
        <location evidence="5">Cytoplasm</location>
    </subcellularLocation>
    <subcellularLocation>
        <location evidence="1">Membrane</location>
    </subcellularLocation>
</comment>
<dbReference type="UniPathway" id="UPA00358">
    <property type="reaction ID" value="UER00476"/>
</dbReference>
<comment type="function">
    <text evidence="5">Activates KDO (a required 8-carbon sugar) for incorporation into bacterial lipopolysaccharide in Gram-negative bacteria.</text>
</comment>
<dbReference type="KEGG" id="samy:DB32_006809"/>
<dbReference type="GO" id="GO:0008690">
    <property type="term" value="F:3-deoxy-manno-octulosonate cytidylyltransferase activity"/>
    <property type="evidence" value="ECO:0007669"/>
    <property type="project" value="UniProtKB-UniRule"/>
</dbReference>
<dbReference type="InterPro" id="IPR029044">
    <property type="entry name" value="Nucleotide-diphossugar_trans"/>
</dbReference>
<gene>
    <name evidence="5" type="primary">kdsB</name>
    <name evidence="6" type="ORF">DB32_006809</name>
</gene>
<dbReference type="AlphaFoldDB" id="A0A0F6YMU1"/>
<dbReference type="STRING" id="927083.DB32_006809"/>
<keyword evidence="2 5" id="KW-0808">Transferase</keyword>
<dbReference type="GO" id="GO:0009103">
    <property type="term" value="P:lipopolysaccharide biosynthetic process"/>
    <property type="evidence" value="ECO:0007669"/>
    <property type="project" value="UniProtKB-UniRule"/>
</dbReference>
<sequence>MRGAVATMSEPFRVVVPARYSSSRLPAKALAEIAGKPLVVHVWEKAVASGAVEALVATDDARIAEVIERAGGIAMMTSPDHATGTDRLAEVARRRGWGDDAIVVNLQGDEPLVPITLPGRLAGALASNARAGIATFATPIHEVREVLAPQVVKVVLDRSGYALYFSRAPIPFARDAFAAGAPSALPAGVPYLRHLGLYAYRAGTLRALSEAPVATYERAESLEQLRALELGIGIHVSVLDEAPQHGVDTPEDLERVRRAMAS</sequence>
<evidence type="ECO:0000256" key="1">
    <source>
        <dbReference type="ARBA" id="ARBA00004370"/>
    </source>
</evidence>
<keyword evidence="7" id="KW-1185">Reference proteome</keyword>
<evidence type="ECO:0000256" key="3">
    <source>
        <dbReference type="ARBA" id="ARBA00022695"/>
    </source>
</evidence>
<accession>A0A0F6YMU1</accession>
<dbReference type="CDD" id="cd02517">
    <property type="entry name" value="CMP-KDO-Synthetase"/>
    <property type="match status" value="1"/>
</dbReference>
<dbReference type="PANTHER" id="PTHR42866">
    <property type="entry name" value="3-DEOXY-MANNO-OCTULOSONATE CYTIDYLYLTRANSFERASE"/>
    <property type="match status" value="1"/>
</dbReference>
<comment type="catalytic activity">
    <reaction evidence="5">
        <text>3-deoxy-alpha-D-manno-oct-2-ulosonate + CTP = CMP-3-deoxy-beta-D-manno-octulosonate + diphosphate</text>
        <dbReference type="Rhea" id="RHEA:23448"/>
        <dbReference type="ChEBI" id="CHEBI:33019"/>
        <dbReference type="ChEBI" id="CHEBI:37563"/>
        <dbReference type="ChEBI" id="CHEBI:85986"/>
        <dbReference type="ChEBI" id="CHEBI:85987"/>
        <dbReference type="EC" id="2.7.7.38"/>
    </reaction>
</comment>
<name>A0A0F6YMU1_9BACT</name>
<comment type="pathway">
    <text evidence="5">Nucleotide-sugar biosynthesis; CMP-3-deoxy-D-manno-octulosonate biosynthesis; CMP-3-deoxy-D-manno-octulosonate from 3-deoxy-D-manno-octulosonate and CTP: step 1/1.</text>
</comment>
<protein>
    <recommendedName>
        <fullName evidence="5">3-deoxy-manno-octulosonate cytidylyltransferase</fullName>
        <ecNumber evidence="5">2.7.7.38</ecNumber>
    </recommendedName>
    <alternativeName>
        <fullName evidence="5">CMP-2-keto-3-deoxyoctulosonic acid synthase</fullName>
        <shortName evidence="5">CKS</shortName>
        <shortName evidence="5">CMP-KDO synthase</shortName>
    </alternativeName>
</protein>
<keyword evidence="5" id="KW-0963">Cytoplasm</keyword>
<evidence type="ECO:0000256" key="4">
    <source>
        <dbReference type="ARBA" id="ARBA00022985"/>
    </source>
</evidence>
<dbReference type="GO" id="GO:0033468">
    <property type="term" value="P:CMP-keto-3-deoxy-D-manno-octulosonic acid biosynthetic process"/>
    <property type="evidence" value="ECO:0007669"/>
    <property type="project" value="UniProtKB-UniRule"/>
</dbReference>
<dbReference type="Pfam" id="PF02348">
    <property type="entry name" value="CTP_transf_3"/>
    <property type="match status" value="1"/>
</dbReference>
<dbReference type="InterPro" id="IPR003329">
    <property type="entry name" value="Cytidylyl_trans"/>
</dbReference>
<evidence type="ECO:0000313" key="7">
    <source>
        <dbReference type="Proteomes" id="UP000034883"/>
    </source>
</evidence>
<dbReference type="Gene3D" id="3.90.550.10">
    <property type="entry name" value="Spore Coat Polysaccharide Biosynthesis Protein SpsA, Chain A"/>
    <property type="match status" value="1"/>
</dbReference>
<evidence type="ECO:0000256" key="2">
    <source>
        <dbReference type="ARBA" id="ARBA00022679"/>
    </source>
</evidence>
<dbReference type="NCBIfam" id="NF003952">
    <property type="entry name" value="PRK05450.1-5"/>
    <property type="match status" value="1"/>
</dbReference>
<organism evidence="6 7">
    <name type="scientific">Sandaracinus amylolyticus</name>
    <dbReference type="NCBI Taxonomy" id="927083"/>
    <lineage>
        <taxon>Bacteria</taxon>
        <taxon>Pseudomonadati</taxon>
        <taxon>Myxococcota</taxon>
        <taxon>Polyangia</taxon>
        <taxon>Polyangiales</taxon>
        <taxon>Sandaracinaceae</taxon>
        <taxon>Sandaracinus</taxon>
    </lineage>
</organism>
<dbReference type="HAMAP" id="MF_00057">
    <property type="entry name" value="KdsB"/>
    <property type="match status" value="1"/>
</dbReference>
<reference evidence="6 7" key="1">
    <citation type="submission" date="2015-03" db="EMBL/GenBank/DDBJ databases">
        <title>Genome assembly of Sandaracinus amylolyticus DSM 53668.</title>
        <authorList>
            <person name="Sharma G."/>
            <person name="Subramanian S."/>
        </authorList>
    </citation>
    <scope>NUCLEOTIDE SEQUENCE [LARGE SCALE GENOMIC DNA]</scope>
    <source>
        <strain evidence="6 7">DSM 53668</strain>
    </source>
</reference>
<dbReference type="SUPFAM" id="SSF53448">
    <property type="entry name" value="Nucleotide-diphospho-sugar transferases"/>
    <property type="match status" value="1"/>
</dbReference>
<proteinExistence type="inferred from homology"/>
<dbReference type="GO" id="GO:0016020">
    <property type="term" value="C:membrane"/>
    <property type="evidence" value="ECO:0007669"/>
    <property type="project" value="UniProtKB-SubCell"/>
</dbReference>
<dbReference type="NCBIfam" id="TIGR00466">
    <property type="entry name" value="kdsB"/>
    <property type="match status" value="1"/>
</dbReference>
<dbReference type="EMBL" id="CP011125">
    <property type="protein sequence ID" value="AKF09660.1"/>
    <property type="molecule type" value="Genomic_DNA"/>
</dbReference>
<dbReference type="FunFam" id="3.90.550.10:FF:000011">
    <property type="entry name" value="3-deoxy-manno-octulosonate cytidylyltransferase"/>
    <property type="match status" value="1"/>
</dbReference>
<evidence type="ECO:0000313" key="6">
    <source>
        <dbReference type="EMBL" id="AKF09660.1"/>
    </source>
</evidence>
<keyword evidence="4 5" id="KW-0448">Lipopolysaccharide biosynthesis</keyword>
<evidence type="ECO:0000256" key="5">
    <source>
        <dbReference type="HAMAP-Rule" id="MF_00057"/>
    </source>
</evidence>